<dbReference type="SUPFAM" id="SSF48208">
    <property type="entry name" value="Six-hairpin glycosidases"/>
    <property type="match status" value="1"/>
</dbReference>
<keyword evidence="3" id="KW-0326">Glycosidase</keyword>
<keyword evidence="4" id="KW-1185">Reference proteome</keyword>
<dbReference type="PANTHER" id="PTHR31616">
    <property type="entry name" value="TREHALASE"/>
    <property type="match status" value="1"/>
</dbReference>
<name>A0A0M7BBB0_9RHOB</name>
<proteinExistence type="predicted"/>
<evidence type="ECO:0000313" key="3">
    <source>
        <dbReference type="EMBL" id="CUH37939.1"/>
    </source>
</evidence>
<dbReference type="InterPro" id="IPR011613">
    <property type="entry name" value="GH15-like"/>
</dbReference>
<evidence type="ECO:0000259" key="2">
    <source>
        <dbReference type="Pfam" id="PF19291"/>
    </source>
</evidence>
<dbReference type="GO" id="GO:0005975">
    <property type="term" value="P:carbohydrate metabolic process"/>
    <property type="evidence" value="ECO:0007669"/>
    <property type="project" value="InterPro"/>
</dbReference>
<evidence type="ECO:0000259" key="1">
    <source>
        <dbReference type="Pfam" id="PF00723"/>
    </source>
</evidence>
<dbReference type="STRING" id="313367.JSE7799_01341"/>
<sequence>MPAEISEYGLIGDMRTSALVSRRGSIDWFCAPRFDSGACFASLLGREEHGFWKIGAKGADAERPVVERRYVENTMVLQTDWTVPGGRLRVTDFMPVSSGESTPSIVRIAEALDGEMQVEMVLRPVFDYGSTDAWITRTSYGAKAVAGPNGLVLQTLLPLREREGELSAQITLKAGERVETTLSWFDPGTGEVSLSQPQEALEATLGYWQRWSEKARLPQKWGGEVMRSLLTMKALTYRKTGGVVAAATASLPEEIGGSRNWDYRLCWTRDASWTLAAFLHCGYTEEACGWRDWLLRALAGNPRKLQNLYGLAGERLLWEHELDWLPGYENSAPVRIGNAAHRQRQLDVYGEMMRTLRLYGRFEIEPTQEAVELQRALLGALTDRWHLPDEGLWEVRGQKQHFTHSKVMAWAAFDAAQSLADVEDLPDAGTDWRRTAETIRAEVCENAFDARRNAFVQHYGATSLDAALLKIPEVGFLPPDDPRVAGTVDAVQRELMRDGFVHRYDTAQTRDGLPSGERAFLACSFWLSDALVGLGRLDEAHEMFERALSASNDLGLMSEEYDPVRRQQLGNFPQALSHISLINSARKLSDASSG</sequence>
<dbReference type="InterPro" id="IPR045582">
    <property type="entry name" value="Trehalase-like_N"/>
</dbReference>
<evidence type="ECO:0000313" key="4">
    <source>
        <dbReference type="Proteomes" id="UP000049455"/>
    </source>
</evidence>
<feature type="domain" description="GH15-like" evidence="1">
    <location>
        <begin position="225"/>
        <end position="585"/>
    </location>
</feature>
<dbReference type="GO" id="GO:0004555">
    <property type="term" value="F:alpha,alpha-trehalase activity"/>
    <property type="evidence" value="ECO:0007669"/>
    <property type="project" value="UniProtKB-EC"/>
</dbReference>
<gene>
    <name evidence="3" type="ORF">JSE7799_01341</name>
</gene>
<accession>A0A0M7BBB0</accession>
<dbReference type="EMBL" id="CYPR01000082">
    <property type="protein sequence ID" value="CUH37939.1"/>
    <property type="molecule type" value="Genomic_DNA"/>
</dbReference>
<dbReference type="InterPro" id="IPR008928">
    <property type="entry name" value="6-hairpin_glycosidase_sf"/>
</dbReference>
<reference evidence="3 4" key="1">
    <citation type="submission" date="2015-09" db="EMBL/GenBank/DDBJ databases">
        <authorList>
            <person name="Jackson K.R."/>
            <person name="Lunt B.L."/>
            <person name="Fisher J.N.B."/>
            <person name="Gardner A.V."/>
            <person name="Bailey M.E."/>
            <person name="Deus L.M."/>
            <person name="Earl A.S."/>
            <person name="Gibby P.D."/>
            <person name="Hartmann K.A."/>
            <person name="Liu J.E."/>
            <person name="Manci A.M."/>
            <person name="Nielsen D.A."/>
            <person name="Solomon M.B."/>
            <person name="Breakwell D.P."/>
            <person name="Burnett S.H."/>
            <person name="Grose J.H."/>
        </authorList>
    </citation>
    <scope>NUCLEOTIDE SEQUENCE [LARGE SCALE GENOMIC DNA]</scope>
    <source>
        <strain evidence="3 4">CECT 7799</strain>
    </source>
</reference>
<feature type="domain" description="Trehalase-like N-terminal" evidence="2">
    <location>
        <begin position="4"/>
        <end position="153"/>
    </location>
</feature>
<dbReference type="OrthoDB" id="3902805at2"/>
<dbReference type="Pfam" id="PF00723">
    <property type="entry name" value="Glyco_hydro_15"/>
    <property type="match status" value="1"/>
</dbReference>
<dbReference type="RefSeq" id="WP_055662936.1">
    <property type="nucleotide sequence ID" value="NZ_CYPR01000082.1"/>
</dbReference>
<dbReference type="Proteomes" id="UP000049455">
    <property type="component" value="Unassembled WGS sequence"/>
</dbReference>
<dbReference type="EC" id="3.2.1.28" evidence="3"/>
<protein>
    <submittedName>
        <fullName evidence="3">Trehalase</fullName>
        <ecNumber evidence="3">3.2.1.28</ecNumber>
    </submittedName>
</protein>
<dbReference type="Pfam" id="PF19291">
    <property type="entry name" value="TREH_N"/>
    <property type="match status" value="1"/>
</dbReference>
<dbReference type="InterPro" id="IPR012341">
    <property type="entry name" value="6hp_glycosidase-like_sf"/>
</dbReference>
<dbReference type="Gene3D" id="1.50.10.10">
    <property type="match status" value="1"/>
</dbReference>
<dbReference type="AlphaFoldDB" id="A0A0M7BBB0"/>
<organism evidence="3 4">
    <name type="scientific">Jannaschia seosinensis</name>
    <dbReference type="NCBI Taxonomy" id="313367"/>
    <lineage>
        <taxon>Bacteria</taxon>
        <taxon>Pseudomonadati</taxon>
        <taxon>Pseudomonadota</taxon>
        <taxon>Alphaproteobacteria</taxon>
        <taxon>Rhodobacterales</taxon>
        <taxon>Roseobacteraceae</taxon>
        <taxon>Jannaschia</taxon>
    </lineage>
</organism>
<keyword evidence="3" id="KW-0378">Hydrolase</keyword>
<dbReference type="PANTHER" id="PTHR31616:SF0">
    <property type="entry name" value="GLUCAN 1,4-ALPHA-GLUCOSIDASE"/>
    <property type="match status" value="1"/>
</dbReference>